<dbReference type="AlphaFoldDB" id="A0AAD6L9H1"/>
<evidence type="ECO:0000313" key="3">
    <source>
        <dbReference type="Proteomes" id="UP001164929"/>
    </source>
</evidence>
<dbReference type="Proteomes" id="UP001164929">
    <property type="component" value="Chromosome 19"/>
</dbReference>
<gene>
    <name evidence="2" type="ORF">NC653_041795</name>
</gene>
<organism evidence="2 3">
    <name type="scientific">Populus alba x Populus x berolinensis</name>
    <dbReference type="NCBI Taxonomy" id="444605"/>
    <lineage>
        <taxon>Eukaryota</taxon>
        <taxon>Viridiplantae</taxon>
        <taxon>Streptophyta</taxon>
        <taxon>Embryophyta</taxon>
        <taxon>Tracheophyta</taxon>
        <taxon>Spermatophyta</taxon>
        <taxon>Magnoliopsida</taxon>
        <taxon>eudicotyledons</taxon>
        <taxon>Gunneridae</taxon>
        <taxon>Pentapetalae</taxon>
        <taxon>rosids</taxon>
        <taxon>fabids</taxon>
        <taxon>Malpighiales</taxon>
        <taxon>Salicaceae</taxon>
        <taxon>Saliceae</taxon>
        <taxon>Populus</taxon>
    </lineage>
</organism>
<feature type="region of interest" description="Disordered" evidence="1">
    <location>
        <begin position="67"/>
        <end position="89"/>
    </location>
</feature>
<feature type="compositionally biased region" description="Basic and acidic residues" evidence="1">
    <location>
        <begin position="37"/>
        <end position="48"/>
    </location>
</feature>
<dbReference type="EMBL" id="JAQIZT010000019">
    <property type="protein sequence ID" value="KAJ6952769.1"/>
    <property type="molecule type" value="Genomic_DNA"/>
</dbReference>
<evidence type="ECO:0000313" key="2">
    <source>
        <dbReference type="EMBL" id="KAJ6952769.1"/>
    </source>
</evidence>
<name>A0AAD6L9H1_9ROSI</name>
<keyword evidence="3" id="KW-1185">Reference proteome</keyword>
<proteinExistence type="predicted"/>
<reference evidence="2" key="1">
    <citation type="journal article" date="2023" name="Mol. Ecol. Resour.">
        <title>Chromosome-level genome assembly of a triploid poplar Populus alba 'Berolinensis'.</title>
        <authorList>
            <person name="Chen S."/>
            <person name="Yu Y."/>
            <person name="Wang X."/>
            <person name="Wang S."/>
            <person name="Zhang T."/>
            <person name="Zhou Y."/>
            <person name="He R."/>
            <person name="Meng N."/>
            <person name="Wang Y."/>
            <person name="Liu W."/>
            <person name="Liu Z."/>
            <person name="Liu J."/>
            <person name="Guo Q."/>
            <person name="Huang H."/>
            <person name="Sederoff R.R."/>
            <person name="Wang G."/>
            <person name="Qu G."/>
            <person name="Chen S."/>
        </authorList>
    </citation>
    <scope>NUCLEOTIDE SEQUENCE</scope>
    <source>
        <strain evidence="2">SC-2020</strain>
    </source>
</reference>
<accession>A0AAD6L9H1</accession>
<protein>
    <submittedName>
        <fullName evidence="2">Uncharacterized protein</fullName>
    </submittedName>
</protein>
<sequence>MKRCHFQHCSSSLHPLEDRINKKQRQKYHGPRCQYPHPHDESPGERGSQKFLFPSCKMPLIVIPGDKLSAFSTQNRKRRGTGQREPGRI</sequence>
<comment type="caution">
    <text evidence="2">The sequence shown here is derived from an EMBL/GenBank/DDBJ whole genome shotgun (WGS) entry which is preliminary data.</text>
</comment>
<evidence type="ECO:0000256" key="1">
    <source>
        <dbReference type="SAM" id="MobiDB-lite"/>
    </source>
</evidence>
<feature type="region of interest" description="Disordered" evidence="1">
    <location>
        <begin position="16"/>
        <end position="48"/>
    </location>
</feature>